<keyword evidence="4 6" id="KW-1133">Transmembrane helix</keyword>
<dbReference type="PANTHER" id="PTHR32322:SF2">
    <property type="entry name" value="EAMA DOMAIN-CONTAINING PROTEIN"/>
    <property type="match status" value="1"/>
</dbReference>
<keyword evidence="3 6" id="KW-0812">Transmembrane</keyword>
<dbReference type="EMBL" id="POTW01000121">
    <property type="protein sequence ID" value="PZF79698.1"/>
    <property type="molecule type" value="Genomic_DNA"/>
</dbReference>
<evidence type="ECO:0000313" key="8">
    <source>
        <dbReference type="EMBL" id="PZF79698.1"/>
    </source>
</evidence>
<name>A0A2W2BHC2_9ACTN</name>
<comment type="subcellular location">
    <subcellularLocation>
        <location evidence="1">Membrane</location>
        <topology evidence="1">Multi-pass membrane protein</topology>
    </subcellularLocation>
</comment>
<organism evidence="8 9">
    <name type="scientific">Jiangella anatolica</name>
    <dbReference type="NCBI Taxonomy" id="2670374"/>
    <lineage>
        <taxon>Bacteria</taxon>
        <taxon>Bacillati</taxon>
        <taxon>Actinomycetota</taxon>
        <taxon>Actinomycetes</taxon>
        <taxon>Jiangellales</taxon>
        <taxon>Jiangellaceae</taxon>
        <taxon>Jiangella</taxon>
    </lineage>
</organism>
<feature type="domain" description="EamA" evidence="7">
    <location>
        <begin position="22"/>
        <end position="138"/>
    </location>
</feature>
<sequence>MTEPALRSASAPRISSADAAAAAALVVFWSSGFVGSQLGTQYAPADTLLTWRYLIAAAILLPVLAPRLLRVRRGALGRHAVIGLFSQVLYLGGVTTGIGLGVPAGTCALIAALQPLVVATAARRLLGEAVGGRARLGLL</sequence>
<dbReference type="InterPro" id="IPR000620">
    <property type="entry name" value="EamA_dom"/>
</dbReference>
<dbReference type="InterPro" id="IPR050638">
    <property type="entry name" value="AA-Vitamin_Transporters"/>
</dbReference>
<dbReference type="PANTHER" id="PTHR32322">
    <property type="entry name" value="INNER MEMBRANE TRANSPORTER"/>
    <property type="match status" value="1"/>
</dbReference>
<evidence type="ECO:0000256" key="2">
    <source>
        <dbReference type="ARBA" id="ARBA00007362"/>
    </source>
</evidence>
<dbReference type="AlphaFoldDB" id="A0A2W2BHC2"/>
<protein>
    <submittedName>
        <fullName evidence="8">EamA family transporter</fullName>
    </submittedName>
</protein>
<proteinExistence type="inferred from homology"/>
<feature type="transmembrane region" description="Helical" evidence="6">
    <location>
        <begin position="51"/>
        <end position="69"/>
    </location>
</feature>
<evidence type="ECO:0000313" key="9">
    <source>
        <dbReference type="Proteomes" id="UP000248764"/>
    </source>
</evidence>
<dbReference type="InterPro" id="IPR037185">
    <property type="entry name" value="EmrE-like"/>
</dbReference>
<gene>
    <name evidence="8" type="ORF">C1I92_29750</name>
</gene>
<feature type="non-terminal residue" evidence="8">
    <location>
        <position position="139"/>
    </location>
</feature>
<feature type="transmembrane region" description="Helical" evidence="6">
    <location>
        <begin position="20"/>
        <end position="39"/>
    </location>
</feature>
<evidence type="ECO:0000256" key="3">
    <source>
        <dbReference type="ARBA" id="ARBA00022692"/>
    </source>
</evidence>
<dbReference type="Pfam" id="PF00892">
    <property type="entry name" value="EamA"/>
    <property type="match status" value="1"/>
</dbReference>
<dbReference type="RefSeq" id="WP_146605332.1">
    <property type="nucleotide sequence ID" value="NZ_POTW01000121.1"/>
</dbReference>
<reference evidence="8 9" key="1">
    <citation type="submission" date="2018-01" db="EMBL/GenBank/DDBJ databases">
        <title>Draft genome sequence of Jiangella sp. GTF31.</title>
        <authorList>
            <person name="Sahin N."/>
            <person name="Ay H."/>
            <person name="Saygin H."/>
        </authorList>
    </citation>
    <scope>NUCLEOTIDE SEQUENCE [LARGE SCALE GENOMIC DNA]</scope>
    <source>
        <strain evidence="8 9">GTF31</strain>
    </source>
</reference>
<accession>A0A2W2BHC2</accession>
<comment type="caution">
    <text evidence="8">The sequence shown here is derived from an EMBL/GenBank/DDBJ whole genome shotgun (WGS) entry which is preliminary data.</text>
</comment>
<dbReference type="GO" id="GO:0016020">
    <property type="term" value="C:membrane"/>
    <property type="evidence" value="ECO:0007669"/>
    <property type="project" value="UniProtKB-SubCell"/>
</dbReference>
<evidence type="ECO:0000256" key="6">
    <source>
        <dbReference type="SAM" id="Phobius"/>
    </source>
</evidence>
<keyword evidence="9" id="KW-1185">Reference proteome</keyword>
<evidence type="ECO:0000256" key="4">
    <source>
        <dbReference type="ARBA" id="ARBA00022989"/>
    </source>
</evidence>
<dbReference type="SUPFAM" id="SSF103481">
    <property type="entry name" value="Multidrug resistance efflux transporter EmrE"/>
    <property type="match status" value="1"/>
</dbReference>
<feature type="transmembrane region" description="Helical" evidence="6">
    <location>
        <begin position="81"/>
        <end position="102"/>
    </location>
</feature>
<keyword evidence="5 6" id="KW-0472">Membrane</keyword>
<evidence type="ECO:0000256" key="5">
    <source>
        <dbReference type="ARBA" id="ARBA00023136"/>
    </source>
</evidence>
<comment type="similarity">
    <text evidence="2">Belongs to the EamA transporter family.</text>
</comment>
<evidence type="ECO:0000256" key="1">
    <source>
        <dbReference type="ARBA" id="ARBA00004141"/>
    </source>
</evidence>
<evidence type="ECO:0000259" key="7">
    <source>
        <dbReference type="Pfam" id="PF00892"/>
    </source>
</evidence>
<dbReference type="Proteomes" id="UP000248764">
    <property type="component" value="Unassembled WGS sequence"/>
</dbReference>